<feature type="transmembrane region" description="Helical" evidence="1">
    <location>
        <begin position="7"/>
        <end position="25"/>
    </location>
</feature>
<dbReference type="Proteomes" id="UP000621307">
    <property type="component" value="Unassembled WGS sequence"/>
</dbReference>
<dbReference type="EMBL" id="JACJQL010000002">
    <property type="protein sequence ID" value="MBD2250334.1"/>
    <property type="molecule type" value="Genomic_DNA"/>
</dbReference>
<keyword evidence="1" id="KW-0472">Membrane</keyword>
<keyword evidence="3" id="KW-1185">Reference proteome</keyword>
<reference evidence="2 3" key="1">
    <citation type="journal article" date="2020" name="ISME J.">
        <title>Comparative genomics reveals insights into cyanobacterial evolution and habitat adaptation.</title>
        <authorList>
            <person name="Chen M.Y."/>
            <person name="Teng W.K."/>
            <person name="Zhao L."/>
            <person name="Hu C.X."/>
            <person name="Zhou Y.K."/>
            <person name="Han B.P."/>
            <person name="Song L.R."/>
            <person name="Shu W.S."/>
        </authorList>
    </citation>
    <scope>NUCLEOTIDE SEQUENCE [LARGE SCALE GENOMIC DNA]</scope>
    <source>
        <strain evidence="2 3">FACHB-3921</strain>
    </source>
</reference>
<evidence type="ECO:0000313" key="2">
    <source>
        <dbReference type="EMBL" id="MBD2250334.1"/>
    </source>
</evidence>
<keyword evidence="1" id="KW-0812">Transmembrane</keyword>
<evidence type="ECO:0008006" key="4">
    <source>
        <dbReference type="Google" id="ProtNLM"/>
    </source>
</evidence>
<gene>
    <name evidence="2" type="ORF">H6G14_03300</name>
</gene>
<sequence>MSVSRKYNIIIPIGISITISLLLTGCFEDKITQCQRLIQVVNAGNYLIEQNKGQQVITSLQLSKDLEAITTSLAELNFTDPNLKEFQTSFIKVFQNISQAIATAGKALGAAKLAEESPTGKEKLKKARTEIDTALTKVANTTGKEADTLVKELNKYCNQPE</sequence>
<proteinExistence type="predicted"/>
<keyword evidence="1" id="KW-1133">Transmembrane helix</keyword>
<dbReference type="PROSITE" id="PS51257">
    <property type="entry name" value="PROKAR_LIPOPROTEIN"/>
    <property type="match status" value="1"/>
</dbReference>
<accession>A0ABR8BA47</accession>
<name>A0ABR8BA47_9NOSO</name>
<organism evidence="2 3">
    <name type="scientific">Nostoc parmelioides FACHB-3921</name>
    <dbReference type="NCBI Taxonomy" id="2692909"/>
    <lineage>
        <taxon>Bacteria</taxon>
        <taxon>Bacillati</taxon>
        <taxon>Cyanobacteriota</taxon>
        <taxon>Cyanophyceae</taxon>
        <taxon>Nostocales</taxon>
        <taxon>Nostocaceae</taxon>
        <taxon>Nostoc</taxon>
    </lineage>
</organism>
<evidence type="ECO:0000256" key="1">
    <source>
        <dbReference type="SAM" id="Phobius"/>
    </source>
</evidence>
<comment type="caution">
    <text evidence="2">The sequence shown here is derived from an EMBL/GenBank/DDBJ whole genome shotgun (WGS) entry which is preliminary data.</text>
</comment>
<protein>
    <recommendedName>
        <fullName evidence="4">Lipoprotein</fullName>
    </recommendedName>
</protein>
<evidence type="ECO:0000313" key="3">
    <source>
        <dbReference type="Proteomes" id="UP000621307"/>
    </source>
</evidence>
<dbReference type="RefSeq" id="WP_190565715.1">
    <property type="nucleotide sequence ID" value="NZ_JACJQL010000002.1"/>
</dbReference>